<organism evidence="4 5">
    <name type="scientific">Variovorax beijingensis</name>
    <dbReference type="NCBI Taxonomy" id="2496117"/>
    <lineage>
        <taxon>Bacteria</taxon>
        <taxon>Pseudomonadati</taxon>
        <taxon>Pseudomonadota</taxon>
        <taxon>Betaproteobacteria</taxon>
        <taxon>Burkholderiales</taxon>
        <taxon>Comamonadaceae</taxon>
        <taxon>Variovorax</taxon>
    </lineage>
</organism>
<comment type="caution">
    <text evidence="4">The sequence shown here is derived from an EMBL/GenBank/DDBJ whole genome shotgun (WGS) entry which is preliminary data.</text>
</comment>
<keyword evidence="4" id="KW-0560">Oxidoreductase</keyword>
<keyword evidence="2" id="KW-0732">Signal</keyword>
<feature type="signal peptide" evidence="2">
    <location>
        <begin position="1"/>
        <end position="22"/>
    </location>
</feature>
<feature type="chain" id="PRO_5022085213" evidence="2">
    <location>
        <begin position="23"/>
        <end position="149"/>
    </location>
</feature>
<reference evidence="4 5" key="1">
    <citation type="submission" date="2019-06" db="EMBL/GenBank/DDBJ databases">
        <title>Sorghum-associated microbial communities from plants grown in Nebraska, USA.</title>
        <authorList>
            <person name="Schachtman D."/>
        </authorList>
    </citation>
    <scope>NUCLEOTIDE SEQUENCE [LARGE SCALE GENOMIC DNA]</scope>
    <source>
        <strain evidence="4 5">T529</strain>
    </source>
</reference>
<name>A0A561B0I9_9BURK</name>
<dbReference type="CDD" id="cd02234">
    <property type="entry name" value="cupin_BLR7677-like"/>
    <property type="match status" value="1"/>
</dbReference>
<sequence>MNNNSRLAASLVAAASAGLLCAAAAAHEQSEKVTPALQQAIPNIPGKSLTAVVVDYPPGAASPAHMHAKSAFIYAYVVSGSIESQVNDGPKQFLRAGESFYEPPGARHTVSRNASRMKPAKLLAVFVTDTGDSPLTTPAAESESMEKKQ</sequence>
<feature type="region of interest" description="Disordered" evidence="1">
    <location>
        <begin position="130"/>
        <end position="149"/>
    </location>
</feature>
<dbReference type="Proteomes" id="UP000319722">
    <property type="component" value="Unassembled WGS sequence"/>
</dbReference>
<dbReference type="InterPro" id="IPR011051">
    <property type="entry name" value="RmlC_Cupin_sf"/>
</dbReference>
<protein>
    <submittedName>
        <fullName evidence="4">Quercetin dioxygenase-like cupin family protein</fullName>
    </submittedName>
</protein>
<dbReference type="EMBL" id="VIVL01000029">
    <property type="protein sequence ID" value="TWD72385.1"/>
    <property type="molecule type" value="Genomic_DNA"/>
</dbReference>
<dbReference type="Gene3D" id="2.60.120.10">
    <property type="entry name" value="Jelly Rolls"/>
    <property type="match status" value="1"/>
</dbReference>
<evidence type="ECO:0000313" key="5">
    <source>
        <dbReference type="Proteomes" id="UP000319722"/>
    </source>
</evidence>
<dbReference type="SUPFAM" id="SSF51182">
    <property type="entry name" value="RmlC-like cupins"/>
    <property type="match status" value="1"/>
</dbReference>
<evidence type="ECO:0000259" key="3">
    <source>
        <dbReference type="Pfam" id="PF07883"/>
    </source>
</evidence>
<proteinExistence type="predicted"/>
<dbReference type="PANTHER" id="PTHR38599:SF1">
    <property type="entry name" value="CUPIN DOMAIN PROTEIN (AFU_ORTHOLOGUE AFUA_3G13620)"/>
    <property type="match status" value="1"/>
</dbReference>
<dbReference type="GO" id="GO:0051213">
    <property type="term" value="F:dioxygenase activity"/>
    <property type="evidence" value="ECO:0007669"/>
    <property type="project" value="UniProtKB-KW"/>
</dbReference>
<dbReference type="OrthoDB" id="195923at2"/>
<evidence type="ECO:0000256" key="1">
    <source>
        <dbReference type="SAM" id="MobiDB-lite"/>
    </source>
</evidence>
<dbReference type="RefSeq" id="WP_145747812.1">
    <property type="nucleotide sequence ID" value="NZ_VIVL01000029.1"/>
</dbReference>
<keyword evidence="4" id="KW-0223">Dioxygenase</keyword>
<dbReference type="AlphaFoldDB" id="A0A561B0I9"/>
<evidence type="ECO:0000313" key="4">
    <source>
        <dbReference type="EMBL" id="TWD72385.1"/>
    </source>
</evidence>
<dbReference type="InterPro" id="IPR014710">
    <property type="entry name" value="RmlC-like_jellyroll"/>
</dbReference>
<evidence type="ECO:0000256" key="2">
    <source>
        <dbReference type="SAM" id="SignalP"/>
    </source>
</evidence>
<dbReference type="InterPro" id="IPR013096">
    <property type="entry name" value="Cupin_2"/>
</dbReference>
<dbReference type="Pfam" id="PF07883">
    <property type="entry name" value="Cupin_2"/>
    <property type="match status" value="1"/>
</dbReference>
<feature type="domain" description="Cupin type-2" evidence="3">
    <location>
        <begin position="53"/>
        <end position="126"/>
    </location>
</feature>
<accession>A0A561B0I9</accession>
<gene>
    <name evidence="4" type="ORF">FB547_12910</name>
</gene>
<dbReference type="PANTHER" id="PTHR38599">
    <property type="entry name" value="CUPIN DOMAIN PROTEIN (AFU_ORTHOLOGUE AFUA_3G13620)"/>
    <property type="match status" value="1"/>
</dbReference>